<proteinExistence type="predicted"/>
<dbReference type="Proteomes" id="UP000613160">
    <property type="component" value="Unassembled WGS sequence"/>
</dbReference>
<evidence type="ECO:0000313" key="3">
    <source>
        <dbReference type="Proteomes" id="UP000613160"/>
    </source>
</evidence>
<comment type="caution">
    <text evidence="2">The sequence shown here is derived from an EMBL/GenBank/DDBJ whole genome shotgun (WGS) entry which is preliminary data.</text>
</comment>
<evidence type="ECO:0008006" key="4">
    <source>
        <dbReference type="Google" id="ProtNLM"/>
    </source>
</evidence>
<gene>
    <name evidence="2" type="ORF">GCM10011335_05930</name>
</gene>
<feature type="transmembrane region" description="Helical" evidence="1">
    <location>
        <begin position="182"/>
        <end position="202"/>
    </location>
</feature>
<name>A0A916XST2_9HYPH</name>
<feature type="transmembrane region" description="Helical" evidence="1">
    <location>
        <begin position="153"/>
        <end position="170"/>
    </location>
</feature>
<feature type="transmembrane region" description="Helical" evidence="1">
    <location>
        <begin position="50"/>
        <end position="69"/>
    </location>
</feature>
<dbReference type="AlphaFoldDB" id="A0A916XST2"/>
<keyword evidence="1" id="KW-0812">Transmembrane</keyword>
<feature type="transmembrane region" description="Helical" evidence="1">
    <location>
        <begin position="89"/>
        <end position="111"/>
    </location>
</feature>
<reference evidence="2" key="1">
    <citation type="journal article" date="2014" name="Int. J. Syst. Evol. Microbiol.">
        <title>Complete genome sequence of Corynebacterium casei LMG S-19264T (=DSM 44701T), isolated from a smear-ripened cheese.</title>
        <authorList>
            <consortium name="US DOE Joint Genome Institute (JGI-PGF)"/>
            <person name="Walter F."/>
            <person name="Albersmeier A."/>
            <person name="Kalinowski J."/>
            <person name="Ruckert C."/>
        </authorList>
    </citation>
    <scope>NUCLEOTIDE SEQUENCE</scope>
    <source>
        <strain evidence="2">CGMCC 1.15493</strain>
    </source>
</reference>
<keyword evidence="1" id="KW-0472">Membrane</keyword>
<accession>A0A916XST2</accession>
<organism evidence="2 3">
    <name type="scientific">Aureimonas glaciei</name>
    <dbReference type="NCBI Taxonomy" id="1776957"/>
    <lineage>
        <taxon>Bacteria</taxon>
        <taxon>Pseudomonadati</taxon>
        <taxon>Pseudomonadota</taxon>
        <taxon>Alphaproteobacteria</taxon>
        <taxon>Hyphomicrobiales</taxon>
        <taxon>Aurantimonadaceae</taxon>
        <taxon>Aureimonas</taxon>
    </lineage>
</organism>
<dbReference type="EMBL" id="BMJJ01000001">
    <property type="protein sequence ID" value="GGD05822.1"/>
    <property type="molecule type" value="Genomic_DNA"/>
</dbReference>
<evidence type="ECO:0000313" key="2">
    <source>
        <dbReference type="EMBL" id="GGD05822.1"/>
    </source>
</evidence>
<keyword evidence="1" id="KW-1133">Transmembrane helix</keyword>
<protein>
    <recommendedName>
        <fullName evidence="4">Transporter</fullName>
    </recommendedName>
</protein>
<dbReference type="RefSeq" id="WP_188849046.1">
    <property type="nucleotide sequence ID" value="NZ_BMJJ01000001.1"/>
</dbReference>
<keyword evidence="3" id="KW-1185">Reference proteome</keyword>
<reference evidence="2" key="2">
    <citation type="submission" date="2020-09" db="EMBL/GenBank/DDBJ databases">
        <authorList>
            <person name="Sun Q."/>
            <person name="Zhou Y."/>
        </authorList>
    </citation>
    <scope>NUCLEOTIDE SEQUENCE</scope>
    <source>
        <strain evidence="2">CGMCC 1.15493</strain>
    </source>
</reference>
<feature type="transmembrane region" description="Helical" evidence="1">
    <location>
        <begin position="123"/>
        <end position="147"/>
    </location>
</feature>
<evidence type="ECO:0000256" key="1">
    <source>
        <dbReference type="SAM" id="Phobius"/>
    </source>
</evidence>
<sequence>MTPSSPVGSPPTPDTTPTLDEILRYFTGAAELMLGRPEGLRRLDLSADGFWSSFFAILVAVPPMALSWVQFESLPRTAPLIVPSPALVYTAHALADFLAWVLPVVVLMLVARPIGYSRKIVPLVVATNWGGALITWALVPYWLIGLVAGDGELMAGLGLVVALGSIVLTARLTSTALGRDGFAALAIVLLMLVMSLFAYGLVMELTGVRLA</sequence>